<sequence>MQGKKRRDKQLKHGATGPSSLHHLRTFQLFFPSFVVSDPMHDLWANRSKQLLFLLSRYNPSAIQPVLDASARRLVEDCLAAGRPLISDDIGESLPDFTSRWENLRCAQRLTFVQRNLRLALHALDLDWPARQALVRFVQATILAERNVAERSAPVSPNETDPSVMPEDGRRRAGLQSLDLVTRLYVEEKESAFYGGKYEHLSVCRPTTHRLIHRALMIRMFGPVFVYAQWGLEAFIGDLRHSCASQHLEEMANRSQLRAITLAARLRHNLFDPALLEPEDTVSDYSPPTFRAATHRRLPGSALIAPRVDNPTLEPEEHADLGTDKDGKTYWAAEVLAYLSVDVRGAEPRLRVRLGKFGVLETYLGLYPIVKRGQYSATAFVGLEELRLPVGLMKRSQRPGEDEVYGIVTNARPKGTHRIAL</sequence>
<dbReference type="EMBL" id="BJWK01000003">
    <property type="protein sequence ID" value="GEM07249.1"/>
    <property type="molecule type" value="Genomic_DNA"/>
</dbReference>
<name>A0A511KA85_RHOTO</name>
<evidence type="ECO:0000313" key="2">
    <source>
        <dbReference type="Proteomes" id="UP000321518"/>
    </source>
</evidence>
<accession>A0A511KA85</accession>
<reference evidence="1 2" key="1">
    <citation type="submission" date="2019-07" db="EMBL/GenBank/DDBJ databases">
        <title>Rhodotorula toruloides NBRC10032 genome sequencing.</title>
        <authorList>
            <person name="Shida Y."/>
            <person name="Takaku H."/>
            <person name="Ogasawara W."/>
            <person name="Mori K."/>
        </authorList>
    </citation>
    <scope>NUCLEOTIDE SEQUENCE [LARGE SCALE GENOMIC DNA]</scope>
    <source>
        <strain evidence="1 2">NBRC10032</strain>
    </source>
</reference>
<comment type="caution">
    <text evidence="1">The sequence shown here is derived from an EMBL/GenBank/DDBJ whole genome shotgun (WGS) entry which is preliminary data.</text>
</comment>
<protein>
    <submittedName>
        <fullName evidence="1">Uncharacterized protein</fullName>
    </submittedName>
</protein>
<evidence type="ECO:0000313" key="1">
    <source>
        <dbReference type="EMBL" id="GEM07249.1"/>
    </source>
</evidence>
<gene>
    <name evidence="1" type="ORF">Rt10032_c03g1266</name>
</gene>
<proteinExistence type="predicted"/>
<dbReference type="AlphaFoldDB" id="A0A511KA85"/>
<dbReference type="Proteomes" id="UP000321518">
    <property type="component" value="Unassembled WGS sequence"/>
</dbReference>
<organism evidence="1 2">
    <name type="scientific">Rhodotorula toruloides</name>
    <name type="common">Yeast</name>
    <name type="synonym">Rhodosporidium toruloides</name>
    <dbReference type="NCBI Taxonomy" id="5286"/>
    <lineage>
        <taxon>Eukaryota</taxon>
        <taxon>Fungi</taxon>
        <taxon>Dikarya</taxon>
        <taxon>Basidiomycota</taxon>
        <taxon>Pucciniomycotina</taxon>
        <taxon>Microbotryomycetes</taxon>
        <taxon>Sporidiobolales</taxon>
        <taxon>Sporidiobolaceae</taxon>
        <taxon>Rhodotorula</taxon>
    </lineage>
</organism>